<comment type="caution">
    <text evidence="2">The sequence shown here is derived from an EMBL/GenBank/DDBJ whole genome shotgun (WGS) entry which is preliminary data.</text>
</comment>
<dbReference type="Proteomes" id="UP000249577">
    <property type="component" value="Unassembled WGS sequence"/>
</dbReference>
<sequence>MAGRKDAARNDARGQTFFDVAQPVAHNDAEPFTIREVSAPLSLRARTAPRPAETSTPRRVAR</sequence>
<protein>
    <submittedName>
        <fullName evidence="2">Uncharacterized protein</fullName>
    </submittedName>
</protein>
<feature type="compositionally biased region" description="Polar residues" evidence="1">
    <location>
        <begin position="53"/>
        <end position="62"/>
    </location>
</feature>
<dbReference type="AlphaFoldDB" id="A0A2W5KQK5"/>
<organism evidence="2 3">
    <name type="scientific">Ancylobacter novellus</name>
    <name type="common">Thiobacillus novellus</name>
    <dbReference type="NCBI Taxonomy" id="921"/>
    <lineage>
        <taxon>Bacteria</taxon>
        <taxon>Pseudomonadati</taxon>
        <taxon>Pseudomonadota</taxon>
        <taxon>Alphaproteobacteria</taxon>
        <taxon>Hyphomicrobiales</taxon>
        <taxon>Xanthobacteraceae</taxon>
        <taxon>Ancylobacter</taxon>
    </lineage>
</organism>
<evidence type="ECO:0000313" key="2">
    <source>
        <dbReference type="EMBL" id="PZQ17135.1"/>
    </source>
</evidence>
<evidence type="ECO:0000313" key="3">
    <source>
        <dbReference type="Proteomes" id="UP000249577"/>
    </source>
</evidence>
<proteinExistence type="predicted"/>
<gene>
    <name evidence="2" type="ORF">DI565_07100</name>
</gene>
<feature type="region of interest" description="Disordered" evidence="1">
    <location>
        <begin position="39"/>
        <end position="62"/>
    </location>
</feature>
<evidence type="ECO:0000256" key="1">
    <source>
        <dbReference type="SAM" id="MobiDB-lite"/>
    </source>
</evidence>
<accession>A0A2W5KQK5</accession>
<dbReference type="EMBL" id="QFPN01000003">
    <property type="protein sequence ID" value="PZQ17135.1"/>
    <property type="molecule type" value="Genomic_DNA"/>
</dbReference>
<reference evidence="2 3" key="1">
    <citation type="submission" date="2017-08" db="EMBL/GenBank/DDBJ databases">
        <title>Infants hospitalized years apart are colonized by the same room-sourced microbial strains.</title>
        <authorList>
            <person name="Brooks B."/>
            <person name="Olm M.R."/>
            <person name="Firek B.A."/>
            <person name="Baker R."/>
            <person name="Thomas B.C."/>
            <person name="Morowitz M.J."/>
            <person name="Banfield J.F."/>
        </authorList>
    </citation>
    <scope>NUCLEOTIDE SEQUENCE [LARGE SCALE GENOMIC DNA]</scope>
    <source>
        <strain evidence="2">S2_005_003_R2_43</strain>
    </source>
</reference>
<name>A0A2W5KQK5_ANCNO</name>